<dbReference type="GO" id="GO:0003964">
    <property type="term" value="F:RNA-directed DNA polymerase activity"/>
    <property type="evidence" value="ECO:0007669"/>
    <property type="project" value="UniProtKB-KW"/>
</dbReference>
<dbReference type="PANTHER" id="PTHR34047:SF10">
    <property type="entry name" value="GROUP II INTRON-ASSOCIATED OPEN READING FRAME"/>
    <property type="match status" value="1"/>
</dbReference>
<proteinExistence type="inferred from homology"/>
<sequence length="572" mass="65245">MTTQEIACAGAPSHDSVNWHSIDWARCYREVRRLQARIVKATREGKHGKVKALQWILTHSFSGKALAVRRVTENQGKRTPGVDGITWSTPEAKSQAMLSITRRGYRPQPLKRVYIPKANGKMRPLGIPTMKDRAMQALYLLALEPVAETTADRSSFGFRPERSTADAIGLCFTQLALKRSPKWILEGDIKGCFDNISHDWLMGHVPTDREILRKWLKAGYMEDRQLFPTEAGTPQGGIISPTLANLVLDGLEAKLEAVFGRARYINGKQTRLAVNYVRYADDFIVTGRSKVLLEQEVMPIVEEFMRERGLTLSPEKTKITHIDEGFDFLGQNIRKYNGKLLIKPSKANVATFLGKVRTAIKGNKAASQQMLIHLLNPMIRGWANYHQHVVSSATFAYVDHEIWKALWRWAVRRHPQKGARWIKRRYFHAVGDRSWVFAEETGELFPDGKPILKSLRYAVDTPIRRHRPIKLEANPFDPAWETYFEERLSLKMQNSLKGKKKLINLWLDQDRRCPICGELITQESGWHVHHIIRRVDGGKDGSTNLIMVHPNCHNQIHANGLKVVKPVRESGL</sequence>
<name>A0A919F6P5_9XANT</name>
<dbReference type="PROSITE" id="PS50878">
    <property type="entry name" value="RT_POL"/>
    <property type="match status" value="1"/>
</dbReference>
<dbReference type="Pfam" id="PF13655">
    <property type="entry name" value="RVT_N"/>
    <property type="match status" value="1"/>
</dbReference>
<dbReference type="InterPro" id="IPR003615">
    <property type="entry name" value="HNH_nuc"/>
</dbReference>
<comment type="caution">
    <text evidence="3">The sequence shown here is derived from an EMBL/GenBank/DDBJ whole genome shotgun (WGS) entry which is preliminary data.</text>
</comment>
<dbReference type="InterPro" id="IPR051083">
    <property type="entry name" value="GrpII_Intron_Splice-Mob/Def"/>
</dbReference>
<dbReference type="InterPro" id="IPR043502">
    <property type="entry name" value="DNA/RNA_pol_sf"/>
</dbReference>
<dbReference type="GO" id="GO:0008270">
    <property type="term" value="F:zinc ion binding"/>
    <property type="evidence" value="ECO:0007669"/>
    <property type="project" value="InterPro"/>
</dbReference>
<keyword evidence="3" id="KW-0808">Transferase</keyword>
<dbReference type="Pfam" id="PF01844">
    <property type="entry name" value="HNH"/>
    <property type="match status" value="1"/>
</dbReference>
<evidence type="ECO:0000256" key="1">
    <source>
        <dbReference type="ARBA" id="ARBA00034120"/>
    </source>
</evidence>
<dbReference type="NCBIfam" id="TIGR04416">
    <property type="entry name" value="group_II_RT_mat"/>
    <property type="match status" value="1"/>
</dbReference>
<dbReference type="SMART" id="SM00507">
    <property type="entry name" value="HNHc"/>
    <property type="match status" value="1"/>
</dbReference>
<reference evidence="3" key="1">
    <citation type="journal article" date="2014" name="Int. J. Syst. Evol. Microbiol.">
        <title>Complete genome sequence of Corynebacterium casei LMG S-19264T (=DSM 44701T), isolated from a smear-ripened cheese.</title>
        <authorList>
            <consortium name="US DOE Joint Genome Institute (JGI-PGF)"/>
            <person name="Walter F."/>
            <person name="Albersmeier A."/>
            <person name="Kalinowski J."/>
            <person name="Ruckert C."/>
        </authorList>
    </citation>
    <scope>NUCLEOTIDE SEQUENCE</scope>
    <source>
        <strain evidence="3">JCM 13306</strain>
    </source>
</reference>
<dbReference type="SUPFAM" id="SSF56672">
    <property type="entry name" value="DNA/RNA polymerases"/>
    <property type="match status" value="1"/>
</dbReference>
<evidence type="ECO:0000259" key="2">
    <source>
        <dbReference type="PROSITE" id="PS50878"/>
    </source>
</evidence>
<protein>
    <submittedName>
        <fullName evidence="3">Group II intron reverse transcriptase/maturase</fullName>
    </submittedName>
</protein>
<reference evidence="3" key="2">
    <citation type="submission" date="2020-09" db="EMBL/GenBank/DDBJ databases">
        <authorList>
            <person name="Sun Q."/>
            <person name="Ohkuma M."/>
        </authorList>
    </citation>
    <scope>NUCLEOTIDE SEQUENCE</scope>
    <source>
        <strain evidence="3">JCM 13306</strain>
    </source>
</reference>
<dbReference type="EMBL" id="BNBA01000007">
    <property type="protein sequence ID" value="GHH50924.1"/>
    <property type="molecule type" value="Genomic_DNA"/>
</dbReference>
<dbReference type="AlphaFoldDB" id="A0A919F6P5"/>
<dbReference type="CDD" id="cd01651">
    <property type="entry name" value="RT_G2_intron"/>
    <property type="match status" value="1"/>
</dbReference>
<dbReference type="PANTHER" id="PTHR34047">
    <property type="entry name" value="NUCLEAR INTRON MATURASE 1, MITOCHONDRIAL-RELATED"/>
    <property type="match status" value="1"/>
</dbReference>
<keyword evidence="3" id="KW-0548">Nucleotidyltransferase</keyword>
<dbReference type="InterPro" id="IPR030931">
    <property type="entry name" value="Group_II_RT_mat"/>
</dbReference>
<dbReference type="InterPro" id="IPR025960">
    <property type="entry name" value="RVT_N"/>
</dbReference>
<feature type="domain" description="Reverse transcriptase" evidence="2">
    <location>
        <begin position="96"/>
        <end position="333"/>
    </location>
</feature>
<organism evidence="3 4">
    <name type="scientific">Xanthomonas boreopolis</name>
    <dbReference type="NCBI Taxonomy" id="86183"/>
    <lineage>
        <taxon>Bacteria</taxon>
        <taxon>Pseudomonadati</taxon>
        <taxon>Pseudomonadota</taxon>
        <taxon>Gammaproteobacteria</taxon>
        <taxon>Lysobacterales</taxon>
        <taxon>Lysobacteraceae</taxon>
        <taxon>Xanthomonas</taxon>
    </lineage>
</organism>
<evidence type="ECO:0000313" key="4">
    <source>
        <dbReference type="Proteomes" id="UP000623958"/>
    </source>
</evidence>
<dbReference type="GO" id="GO:0004519">
    <property type="term" value="F:endonuclease activity"/>
    <property type="evidence" value="ECO:0007669"/>
    <property type="project" value="InterPro"/>
</dbReference>
<keyword evidence="3" id="KW-0695">RNA-directed DNA polymerase</keyword>
<accession>A0A919F6P5</accession>
<dbReference type="InterPro" id="IPR013597">
    <property type="entry name" value="Mat_intron_G2"/>
</dbReference>
<comment type="similarity">
    <text evidence="1">Belongs to the bacterial reverse transcriptase family.</text>
</comment>
<dbReference type="RefSeq" id="WP_434028836.1">
    <property type="nucleotide sequence ID" value="NZ_BNBA01000007.1"/>
</dbReference>
<dbReference type="CDD" id="cd00085">
    <property type="entry name" value="HNHc"/>
    <property type="match status" value="1"/>
</dbReference>
<dbReference type="Pfam" id="PF08388">
    <property type="entry name" value="GIIM"/>
    <property type="match status" value="1"/>
</dbReference>
<dbReference type="GO" id="GO:0003676">
    <property type="term" value="F:nucleic acid binding"/>
    <property type="evidence" value="ECO:0007669"/>
    <property type="project" value="InterPro"/>
</dbReference>
<dbReference type="Pfam" id="PF00078">
    <property type="entry name" value="RVT_1"/>
    <property type="match status" value="1"/>
</dbReference>
<dbReference type="InterPro" id="IPR002711">
    <property type="entry name" value="HNH"/>
</dbReference>
<evidence type="ECO:0000313" key="3">
    <source>
        <dbReference type="EMBL" id="GHH50924.1"/>
    </source>
</evidence>
<dbReference type="InterPro" id="IPR000477">
    <property type="entry name" value="RT_dom"/>
</dbReference>
<gene>
    <name evidence="3" type="ORF">GCM10009090_12470</name>
</gene>
<dbReference type="Gene3D" id="1.10.30.50">
    <property type="match status" value="1"/>
</dbReference>
<keyword evidence="4" id="KW-1185">Reference proteome</keyword>
<dbReference type="Proteomes" id="UP000623958">
    <property type="component" value="Unassembled WGS sequence"/>
</dbReference>